<dbReference type="Proteomes" id="UP000672657">
    <property type="component" value="Unassembled WGS sequence"/>
</dbReference>
<name>A0ABM8TE38_9BURK</name>
<keyword evidence="2" id="KW-1185">Reference proteome</keyword>
<organism evidence="1 2">
    <name type="scientific">Cupriavidus numazuensis</name>
    <dbReference type="NCBI Taxonomy" id="221992"/>
    <lineage>
        <taxon>Bacteria</taxon>
        <taxon>Pseudomonadati</taxon>
        <taxon>Pseudomonadota</taxon>
        <taxon>Betaproteobacteria</taxon>
        <taxon>Burkholderiales</taxon>
        <taxon>Burkholderiaceae</taxon>
        <taxon>Cupriavidus</taxon>
    </lineage>
</organism>
<protein>
    <recommendedName>
        <fullName evidence="3">DUF1697 domain-containing protein</fullName>
    </recommendedName>
</protein>
<reference evidence="1 2" key="1">
    <citation type="submission" date="2021-03" db="EMBL/GenBank/DDBJ databases">
        <authorList>
            <person name="Peeters C."/>
        </authorList>
    </citation>
    <scope>NUCLEOTIDE SEQUENCE [LARGE SCALE GENOMIC DNA]</scope>
    <source>
        <strain evidence="1 2">LMG 26411</strain>
    </source>
</reference>
<evidence type="ECO:0008006" key="3">
    <source>
        <dbReference type="Google" id="ProtNLM"/>
    </source>
</evidence>
<comment type="caution">
    <text evidence="1">The sequence shown here is derived from an EMBL/GenBank/DDBJ whole genome shotgun (WGS) entry which is preliminary data.</text>
</comment>
<dbReference type="PIRSF" id="PIRSF008502">
    <property type="entry name" value="UCP008502"/>
    <property type="match status" value="1"/>
</dbReference>
<evidence type="ECO:0000313" key="2">
    <source>
        <dbReference type="Proteomes" id="UP000672657"/>
    </source>
</evidence>
<dbReference type="RefSeq" id="WP_211952934.1">
    <property type="nucleotide sequence ID" value="NZ_CAJPVI010000008.1"/>
</dbReference>
<sequence>MPRYIAFLRGVSPMNARMPELKRCFEAAGFSEVKTLLSSGNVVFNARSSSLTSLERRAWKAMQAELGRSFDTFVRPAGYLQDLIDSDPYAEFSIASSAKRVVTFLRAPVPADVKLPIERDGASIVKAGATEVFSVYIPDPKKGPVFMSLLERTFGKDITTRTLDTVIKCARA</sequence>
<dbReference type="InterPro" id="IPR012545">
    <property type="entry name" value="DUF1697"/>
</dbReference>
<proteinExistence type="predicted"/>
<accession>A0ABM8TE38</accession>
<dbReference type="Pfam" id="PF08002">
    <property type="entry name" value="DUF1697"/>
    <property type="match status" value="1"/>
</dbReference>
<gene>
    <name evidence="1" type="ORF">LMG26411_01744</name>
</gene>
<dbReference type="PANTHER" id="PTHR36439:SF1">
    <property type="entry name" value="DUF1697 DOMAIN-CONTAINING PROTEIN"/>
    <property type="match status" value="1"/>
</dbReference>
<dbReference type="EMBL" id="CAJPVI010000008">
    <property type="protein sequence ID" value="CAG2139681.1"/>
    <property type="molecule type" value="Genomic_DNA"/>
</dbReference>
<dbReference type="SUPFAM" id="SSF160379">
    <property type="entry name" value="SP0830-like"/>
    <property type="match status" value="1"/>
</dbReference>
<dbReference type="Gene3D" id="3.30.70.1280">
    <property type="entry name" value="SP0830-like domains"/>
    <property type="match status" value="1"/>
</dbReference>
<evidence type="ECO:0000313" key="1">
    <source>
        <dbReference type="EMBL" id="CAG2139681.1"/>
    </source>
</evidence>
<dbReference type="PANTHER" id="PTHR36439">
    <property type="entry name" value="BLL4334 PROTEIN"/>
    <property type="match status" value="1"/>
</dbReference>